<dbReference type="InterPro" id="IPR023404">
    <property type="entry name" value="rSAM_horseshoe"/>
</dbReference>
<dbReference type="SMART" id="SM00729">
    <property type="entry name" value="Elp3"/>
    <property type="match status" value="1"/>
</dbReference>
<evidence type="ECO:0000313" key="11">
    <source>
        <dbReference type="Proteomes" id="UP000186758"/>
    </source>
</evidence>
<evidence type="ECO:0000259" key="8">
    <source>
        <dbReference type="PROSITE" id="PS51449"/>
    </source>
</evidence>
<evidence type="ECO:0000256" key="5">
    <source>
        <dbReference type="ARBA" id="ARBA00022723"/>
    </source>
</evidence>
<dbReference type="NCBIfam" id="TIGR01579">
    <property type="entry name" value="MiaB-like-C"/>
    <property type="match status" value="1"/>
</dbReference>
<proteinExistence type="predicted"/>
<feature type="domain" description="MTTase N-terminal" evidence="8">
    <location>
        <begin position="3"/>
        <end position="114"/>
    </location>
</feature>
<comment type="cofactor">
    <cofactor evidence="1">
        <name>[4Fe-4S] cluster</name>
        <dbReference type="ChEBI" id="CHEBI:49883"/>
    </cofactor>
</comment>
<name>A0A1Q9YKJ1_9FIRM</name>
<evidence type="ECO:0000256" key="6">
    <source>
        <dbReference type="ARBA" id="ARBA00023004"/>
    </source>
</evidence>
<keyword evidence="3 10" id="KW-0808">Transferase</keyword>
<dbReference type="InterPro" id="IPR038135">
    <property type="entry name" value="Methylthiotransferase_N_sf"/>
</dbReference>
<evidence type="ECO:0000313" key="10">
    <source>
        <dbReference type="EMBL" id="OLU45160.1"/>
    </source>
</evidence>
<dbReference type="SFLD" id="SFLDG01082">
    <property type="entry name" value="B12-binding_domain_containing"/>
    <property type="match status" value="1"/>
</dbReference>
<dbReference type="Pfam" id="PF00919">
    <property type="entry name" value="UPF0004"/>
    <property type="match status" value="1"/>
</dbReference>
<dbReference type="Pfam" id="PF04055">
    <property type="entry name" value="Radical_SAM"/>
    <property type="match status" value="1"/>
</dbReference>
<dbReference type="InterPro" id="IPR020612">
    <property type="entry name" value="Methylthiotransferase_CS"/>
</dbReference>
<dbReference type="InterPro" id="IPR007197">
    <property type="entry name" value="rSAM"/>
</dbReference>
<dbReference type="InterPro" id="IPR006638">
    <property type="entry name" value="Elp3/MiaA/NifB-like_rSAM"/>
</dbReference>
<keyword evidence="2" id="KW-0004">4Fe-4S</keyword>
<comment type="caution">
    <text evidence="10">The sequence shown here is derived from an EMBL/GenBank/DDBJ whole genome shotgun (WGS) entry which is preliminary data.</text>
</comment>
<dbReference type="InterPro" id="IPR005839">
    <property type="entry name" value="Methylthiotransferase"/>
</dbReference>
<dbReference type="PANTHER" id="PTHR11918">
    <property type="entry name" value="RADICAL SAM PROTEINS"/>
    <property type="match status" value="1"/>
</dbReference>
<keyword evidence="5" id="KW-0479">Metal-binding</keyword>
<sequence>MLMRFSITTLGCKVNAYESRYYAQKLEELGFEEADSDLDVCIINTCTVTNTAAAKSRQMIHRARRRNPGARIVVVGCYAQTAEEEEKQKLQADLIIGARHKNELAARVLALMTEDRSADLTSHEEGAGFESMPIARFEGRNRAFLKIQDGCNQFCSYCAIPFARGRERSISRDEALQLVQELEAAGHREIVLTGIHTGRWQGEQGEDLADLLKDMLSVTTDVTFRISSIEITEVTDGLIALLSTEPRMMPHLHIPVQSASNAVLQRMDRPYTVEEFEQRLDEIRRAVPDISISTDVICGFVGESDAEFEEMMQTLRRMRFSFLHVFPYSQRHGTKASRMGPPVDGTIQKERAARLLELSKELRMADMTRFREETVLVEQGENGEYTGYTRQYHPVLIRCDRPLSGRVHGTLRPEDGRYIMEV</sequence>
<keyword evidence="7" id="KW-0411">Iron-sulfur</keyword>
<dbReference type="SFLD" id="SFLDG01061">
    <property type="entry name" value="methylthiotransferase"/>
    <property type="match status" value="1"/>
</dbReference>
<dbReference type="EMBL" id="MPJZ01000052">
    <property type="protein sequence ID" value="OLU45160.1"/>
    <property type="molecule type" value="Genomic_DNA"/>
</dbReference>
<dbReference type="InterPro" id="IPR058240">
    <property type="entry name" value="rSAM_sf"/>
</dbReference>
<protein>
    <submittedName>
        <fullName evidence="10">tRNA (N(6)-L-threonylcarbamoyladenosine(37)-C(2))-methylthiotransferase MtaB</fullName>
    </submittedName>
</protein>
<dbReference type="PROSITE" id="PS51449">
    <property type="entry name" value="MTTASE_N"/>
    <property type="match status" value="1"/>
</dbReference>
<dbReference type="CDD" id="cd01335">
    <property type="entry name" value="Radical_SAM"/>
    <property type="match status" value="1"/>
</dbReference>
<dbReference type="Gene3D" id="3.40.50.12160">
    <property type="entry name" value="Methylthiotransferase, N-terminal domain"/>
    <property type="match status" value="1"/>
</dbReference>
<evidence type="ECO:0000256" key="3">
    <source>
        <dbReference type="ARBA" id="ARBA00022679"/>
    </source>
</evidence>
<keyword evidence="4" id="KW-0949">S-adenosyl-L-methionine</keyword>
<dbReference type="GO" id="GO:0046872">
    <property type="term" value="F:metal ion binding"/>
    <property type="evidence" value="ECO:0007669"/>
    <property type="project" value="UniProtKB-KW"/>
</dbReference>
<dbReference type="GO" id="GO:0035598">
    <property type="term" value="F:tRNA (N(6)-L-threonylcarbamoyladenosine(37)-C(2))-methylthiotransferase activity"/>
    <property type="evidence" value="ECO:0007669"/>
    <property type="project" value="TreeGrafter"/>
</dbReference>
<dbReference type="PROSITE" id="PS51918">
    <property type="entry name" value="RADICAL_SAM"/>
    <property type="match status" value="1"/>
</dbReference>
<dbReference type="InterPro" id="IPR013848">
    <property type="entry name" value="Methylthiotransferase_N"/>
</dbReference>
<evidence type="ECO:0000256" key="7">
    <source>
        <dbReference type="ARBA" id="ARBA00023014"/>
    </source>
</evidence>
<dbReference type="SFLD" id="SFLDS00029">
    <property type="entry name" value="Radical_SAM"/>
    <property type="match status" value="1"/>
</dbReference>
<organism evidence="10 11">
    <name type="scientific">Faecalibaculum rodentium</name>
    <dbReference type="NCBI Taxonomy" id="1702221"/>
    <lineage>
        <taxon>Bacteria</taxon>
        <taxon>Bacillati</taxon>
        <taxon>Bacillota</taxon>
        <taxon>Erysipelotrichia</taxon>
        <taxon>Erysipelotrichales</taxon>
        <taxon>Erysipelotrichaceae</taxon>
        <taxon>Faecalibaculum</taxon>
    </lineage>
</organism>
<dbReference type="AlphaFoldDB" id="A0A1Q9YKJ1"/>
<dbReference type="GO" id="GO:0051539">
    <property type="term" value="F:4 iron, 4 sulfur cluster binding"/>
    <property type="evidence" value="ECO:0007669"/>
    <property type="project" value="UniProtKB-KW"/>
</dbReference>
<evidence type="ECO:0000256" key="1">
    <source>
        <dbReference type="ARBA" id="ARBA00001966"/>
    </source>
</evidence>
<dbReference type="PANTHER" id="PTHR11918:SF45">
    <property type="entry name" value="THREONYLCARBAMOYLADENOSINE TRNA METHYLTHIOTRANSFERASE"/>
    <property type="match status" value="1"/>
</dbReference>
<dbReference type="SUPFAM" id="SSF102114">
    <property type="entry name" value="Radical SAM enzymes"/>
    <property type="match status" value="1"/>
</dbReference>
<keyword evidence="6" id="KW-0408">Iron</keyword>
<feature type="domain" description="Radical SAM core" evidence="9">
    <location>
        <begin position="137"/>
        <end position="365"/>
    </location>
</feature>
<dbReference type="NCBIfam" id="TIGR00089">
    <property type="entry name" value="MiaB/RimO family radical SAM methylthiotransferase"/>
    <property type="match status" value="1"/>
</dbReference>
<evidence type="ECO:0000256" key="4">
    <source>
        <dbReference type="ARBA" id="ARBA00022691"/>
    </source>
</evidence>
<evidence type="ECO:0000256" key="2">
    <source>
        <dbReference type="ARBA" id="ARBA00022485"/>
    </source>
</evidence>
<dbReference type="PROSITE" id="PS01278">
    <property type="entry name" value="MTTASE_RADICAL"/>
    <property type="match status" value="1"/>
</dbReference>
<reference evidence="10 11" key="1">
    <citation type="submission" date="2016-11" db="EMBL/GenBank/DDBJ databases">
        <title>Description of two novel members of the family Erysipelotrichaceae: Ileibacterium lipovorans gen. nov., sp. nov. and Dubosiella newyorkensis, gen. nov., sp. nov.</title>
        <authorList>
            <person name="Cox L.M."/>
            <person name="Sohn J."/>
            <person name="Tyrrell K.L."/>
            <person name="Citron D.M."/>
            <person name="Lawson P.A."/>
            <person name="Patel N.B."/>
            <person name="Iizumi T."/>
            <person name="Perez-Perez G.I."/>
            <person name="Goldstein E.J."/>
            <person name="Blaser M.J."/>
        </authorList>
    </citation>
    <scope>NUCLEOTIDE SEQUENCE [LARGE SCALE GENOMIC DNA]</scope>
    <source>
        <strain evidence="10 11">NYU-BL-K8</strain>
    </source>
</reference>
<gene>
    <name evidence="10" type="ORF">BO223_05585</name>
</gene>
<dbReference type="Gene3D" id="3.80.30.20">
    <property type="entry name" value="tm_1862 like domain"/>
    <property type="match status" value="1"/>
</dbReference>
<accession>A0A1Q9YKJ1</accession>
<dbReference type="InterPro" id="IPR006467">
    <property type="entry name" value="MiaB-like_bact"/>
</dbReference>
<dbReference type="Proteomes" id="UP000186758">
    <property type="component" value="Unassembled WGS sequence"/>
</dbReference>
<evidence type="ECO:0000259" key="9">
    <source>
        <dbReference type="PROSITE" id="PS51918"/>
    </source>
</evidence>